<evidence type="ECO:0000313" key="5">
    <source>
        <dbReference type="Proteomes" id="UP000288805"/>
    </source>
</evidence>
<dbReference type="CDD" id="cd09272">
    <property type="entry name" value="RNase_HI_RT_Ty1"/>
    <property type="match status" value="1"/>
</dbReference>
<protein>
    <submittedName>
        <fullName evidence="4">Retrovirus-related Pol polyprotein from transposon RE1</fullName>
    </submittedName>
</protein>
<name>A0A438I086_VITVI</name>
<gene>
    <name evidence="4" type="primary">RE1_365</name>
    <name evidence="4" type="ORF">CK203_035971</name>
</gene>
<dbReference type="Pfam" id="PF07727">
    <property type="entry name" value="RVT_2"/>
    <property type="match status" value="2"/>
</dbReference>
<comment type="caution">
    <text evidence="4">The sequence shown here is derived from an EMBL/GenBank/DDBJ whole genome shotgun (WGS) entry which is preliminary data.</text>
</comment>
<organism evidence="4 5">
    <name type="scientific">Vitis vinifera</name>
    <name type="common">Grape</name>
    <dbReference type="NCBI Taxonomy" id="29760"/>
    <lineage>
        <taxon>Eukaryota</taxon>
        <taxon>Viridiplantae</taxon>
        <taxon>Streptophyta</taxon>
        <taxon>Embryophyta</taxon>
        <taxon>Tracheophyta</taxon>
        <taxon>Spermatophyta</taxon>
        <taxon>Magnoliopsida</taxon>
        <taxon>eudicotyledons</taxon>
        <taxon>Gunneridae</taxon>
        <taxon>Pentapetalae</taxon>
        <taxon>rosids</taxon>
        <taxon>Vitales</taxon>
        <taxon>Vitaceae</taxon>
        <taxon>Viteae</taxon>
        <taxon>Vitis</taxon>
    </lineage>
</organism>
<accession>A0A438I086</accession>
<dbReference type="AlphaFoldDB" id="A0A438I086"/>
<evidence type="ECO:0000256" key="1">
    <source>
        <dbReference type="SAM" id="MobiDB-lite"/>
    </source>
</evidence>
<dbReference type="SUPFAM" id="SSF56672">
    <property type="entry name" value="DNA/RNA polymerases"/>
    <property type="match status" value="1"/>
</dbReference>
<dbReference type="InterPro" id="IPR013103">
    <property type="entry name" value="RVT_2"/>
</dbReference>
<evidence type="ECO:0000313" key="4">
    <source>
        <dbReference type="EMBL" id="RVW90131.1"/>
    </source>
</evidence>
<feature type="region of interest" description="Disordered" evidence="1">
    <location>
        <begin position="362"/>
        <end position="390"/>
    </location>
</feature>
<dbReference type="PANTHER" id="PTHR11439">
    <property type="entry name" value="GAG-POL-RELATED RETROTRANSPOSON"/>
    <property type="match status" value="1"/>
</dbReference>
<evidence type="ECO:0000259" key="2">
    <source>
        <dbReference type="Pfam" id="PF07727"/>
    </source>
</evidence>
<dbReference type="PANTHER" id="PTHR11439:SF486">
    <property type="entry name" value="RLK (RECEPTOR-LIKE KINASE) PROTEIN, PUTATIVE-RELATED"/>
    <property type="match status" value="1"/>
</dbReference>
<dbReference type="InterPro" id="IPR043502">
    <property type="entry name" value="DNA/RNA_pol_sf"/>
</dbReference>
<feature type="domain" description="Reverse transcriptase Ty1/copia-type" evidence="2">
    <location>
        <begin position="565"/>
        <end position="669"/>
    </location>
</feature>
<sequence>MTKYGMTSSQVSSVTSPESGGRSEIPNLGGSDSSPILITGHKLNGHNYLQWSQSVLLFICGKGKDEYLTGEAAMPETTEPGFRKWKIENSMIMSWLINSMNNDIELFQVESALHDFRQGEQSVTQYYNTLTRELDDVRGRIMGIKPLPSLREAFSEVRREKSRKKVMMGSKEQPAPTLDASALAARSFNSSGGDRQKRIGLGVIIVRNQTIIRRLAGSFMANRLIGNQSHYYRDNTANRGGMKPWIVDTGLEIGEDDWQWLNCVPSSTSSHVANSQTKSLKQVALQSHSKFALRANKCIFLGYSPTQKGYKCHSPTNKRFYTTMDVSFFEHVFFYPKSHVQGESMNEHQVWESLLEGVPSFHSESPNPSQFAPTELSTPMPSSVQPAQHTNVPSPVTIQSPMPIQPIAPQLANENLQVYIRRRKRQELEHGSQSTCGQYIDFNSSLPEENIGEDRAREVLIPSIDDSTLPIALRKGVRRCTDHPIGNYVTYEGLSPSYRAFATSLDDTQETFAPVAKLNTIRILLSLAVNQDWCLQQLDIKNAFLNGDLEEELYMEIPPGFEEILKLGYKQGQADHTLFVKKSHAGKMAILIVYVDDIILSGNDMEELQKLKKYLSEEFEVKDLGNLKYFLGMEVARSRKGIVVSQRKYILDLLKETGMLGCKPIDTPMDSQKKLGIEKESTPVDRGRYQWLVGRLIYLSHTRPDIGFAVSAVSQFMHSPTEEHMEVVYRILRYLKMTPGKGLFFRKTENRDIEVYSDADWAGNIIDRRSTSGYCSFVWGNLVTWRSKKQSVVARSSAEAEYRALAQGICEGIWIKRVLSELGQTSSSPILMMCDNQAAISIAKNPVHHDRTKHVEIDRHFIIEKVTSETVN</sequence>
<reference evidence="4 5" key="1">
    <citation type="journal article" date="2018" name="PLoS Genet.">
        <title>Population sequencing reveals clonal diversity and ancestral inbreeding in the grapevine cultivar Chardonnay.</title>
        <authorList>
            <person name="Roach M.J."/>
            <person name="Johnson D.L."/>
            <person name="Bohlmann J."/>
            <person name="van Vuuren H.J."/>
            <person name="Jones S.J."/>
            <person name="Pretorius I.S."/>
            <person name="Schmidt S.A."/>
            <person name="Borneman A.R."/>
        </authorList>
    </citation>
    <scope>NUCLEOTIDE SEQUENCE [LARGE SCALE GENOMIC DNA]</scope>
    <source>
        <strain evidence="5">cv. Chardonnay</strain>
        <tissue evidence="4">Leaf</tissue>
    </source>
</reference>
<feature type="compositionally biased region" description="Low complexity" evidence="1">
    <location>
        <begin position="7"/>
        <end position="16"/>
    </location>
</feature>
<dbReference type="Proteomes" id="UP000288805">
    <property type="component" value="Unassembled WGS sequence"/>
</dbReference>
<dbReference type="Pfam" id="PF25597">
    <property type="entry name" value="SH3_retrovirus"/>
    <property type="match status" value="1"/>
</dbReference>
<dbReference type="InterPro" id="IPR057670">
    <property type="entry name" value="SH3_retrovirus"/>
</dbReference>
<feature type="region of interest" description="Disordered" evidence="1">
    <location>
        <begin position="1"/>
        <end position="31"/>
    </location>
</feature>
<dbReference type="EMBL" id="QGNW01000158">
    <property type="protein sequence ID" value="RVW90131.1"/>
    <property type="molecule type" value="Genomic_DNA"/>
</dbReference>
<feature type="domain" description="Reverse transcriptase Ty1/copia-type" evidence="2">
    <location>
        <begin position="507"/>
        <end position="562"/>
    </location>
</feature>
<evidence type="ECO:0000259" key="3">
    <source>
        <dbReference type="Pfam" id="PF25597"/>
    </source>
</evidence>
<proteinExistence type="predicted"/>
<feature type="domain" description="Retroviral polymerase SH3-like" evidence="3">
    <location>
        <begin position="286"/>
        <end position="337"/>
    </location>
</feature>